<comment type="caution">
    <text evidence="3">The sequence shown here is derived from an EMBL/GenBank/DDBJ whole genome shotgun (WGS) entry which is preliminary data.</text>
</comment>
<evidence type="ECO:0000259" key="2">
    <source>
        <dbReference type="Pfam" id="PF01370"/>
    </source>
</evidence>
<gene>
    <name evidence="3" type="ORF">ABUK86_08005</name>
</gene>
<protein>
    <submittedName>
        <fullName evidence="3">NAD-dependent epimerase/dehydratase family protein</fullName>
    </submittedName>
</protein>
<feature type="domain" description="NAD-dependent epimerase/dehydratase" evidence="2">
    <location>
        <begin position="8"/>
        <end position="240"/>
    </location>
</feature>
<evidence type="ECO:0000256" key="1">
    <source>
        <dbReference type="ARBA" id="ARBA00007637"/>
    </source>
</evidence>
<evidence type="ECO:0000313" key="4">
    <source>
        <dbReference type="Proteomes" id="UP001432401"/>
    </source>
</evidence>
<name>A0ABV1ZTR4_9ACTN</name>
<dbReference type="Gene3D" id="3.40.50.720">
    <property type="entry name" value="NAD(P)-binding Rossmann-like Domain"/>
    <property type="match status" value="1"/>
</dbReference>
<evidence type="ECO:0000313" key="3">
    <source>
        <dbReference type="EMBL" id="MES0833714.1"/>
    </source>
</evidence>
<keyword evidence="4" id="KW-1185">Reference proteome</keyword>
<dbReference type="InterPro" id="IPR001509">
    <property type="entry name" value="Epimerase_deHydtase"/>
</dbReference>
<dbReference type="Gene3D" id="3.90.25.10">
    <property type="entry name" value="UDP-galactose 4-epimerase, domain 1"/>
    <property type="match status" value="2"/>
</dbReference>
<proteinExistence type="inferred from homology"/>
<dbReference type="Proteomes" id="UP001432401">
    <property type="component" value="Unassembled WGS sequence"/>
</dbReference>
<dbReference type="PANTHER" id="PTHR43000">
    <property type="entry name" value="DTDP-D-GLUCOSE 4,6-DEHYDRATASE-RELATED"/>
    <property type="match status" value="1"/>
</dbReference>
<dbReference type="Pfam" id="PF01370">
    <property type="entry name" value="Epimerase"/>
    <property type="match status" value="1"/>
</dbReference>
<reference evidence="3 4" key="1">
    <citation type="submission" date="2024-06" db="EMBL/GenBank/DDBJ databases">
        <authorList>
            <person name="Bataeva Y.V."/>
            <person name="Grigorian L.N."/>
            <person name="Solomentsev V.I."/>
        </authorList>
    </citation>
    <scope>NUCLEOTIDE SEQUENCE [LARGE SCALE GENOMIC DNA]</scope>
    <source>
        <strain evidence="4">SCPM-O-B-12605 (RCAM04882)</strain>
    </source>
</reference>
<organism evidence="3 4">
    <name type="scientific">Nocardiopsis tropica</name>
    <dbReference type="NCBI Taxonomy" id="109330"/>
    <lineage>
        <taxon>Bacteria</taxon>
        <taxon>Bacillati</taxon>
        <taxon>Actinomycetota</taxon>
        <taxon>Actinomycetes</taxon>
        <taxon>Streptosporangiales</taxon>
        <taxon>Nocardiopsidaceae</taxon>
        <taxon>Nocardiopsis</taxon>
    </lineage>
</organism>
<dbReference type="RefSeq" id="WP_352983081.1">
    <property type="nucleotide sequence ID" value="NZ_JBEQNA010000005.1"/>
</dbReference>
<dbReference type="InterPro" id="IPR036291">
    <property type="entry name" value="NAD(P)-bd_dom_sf"/>
</dbReference>
<accession>A0ABV1ZTR4</accession>
<comment type="similarity">
    <text evidence="1">Belongs to the NAD(P)-dependent epimerase/dehydratase family.</text>
</comment>
<dbReference type="EMBL" id="JBEQNB010000004">
    <property type="protein sequence ID" value="MES0833714.1"/>
    <property type="molecule type" value="Genomic_DNA"/>
</dbReference>
<dbReference type="SUPFAM" id="SSF51735">
    <property type="entry name" value="NAD(P)-binding Rossmann-fold domains"/>
    <property type="match status" value="1"/>
</dbReference>
<sequence>MTREGRAVVTGGAGFIGAALVSALLHDGVPVAVVDRAPWQDAVRLHGLAGAGELTYHAADMRDIEQLEPLFSGTTHVYHLSANTENRSDRAGRTADFTDTVGGTIALLEALREAPRPVNVVMTSSQLVYGPVPEGTTVAEGSGLLRPTTRFAAGKAAAEAFLEAYANECGLQAAVGRLSNVVGPGMGRGIIADLVRRLHDDPGEIRLLGDGRQTRSYLHVRDCVAALRAVAAAAESDGGDFSVFHVCNQDAISAHRVAEIVAEEFPDGTPEITYEGGRQGWRGDIPSLLIRPEALEEHGWRPRSTSEEAVRETARALLATRRPTTGAR</sequence>